<dbReference type="Pfam" id="PF22770">
    <property type="entry name" value="POP1_C"/>
    <property type="match status" value="1"/>
</dbReference>
<evidence type="ECO:0000256" key="1">
    <source>
        <dbReference type="ARBA" id="ARBA00004123"/>
    </source>
</evidence>
<feature type="compositionally biased region" description="Basic residues" evidence="4">
    <location>
        <begin position="80"/>
        <end position="90"/>
    </location>
</feature>
<dbReference type="PANTHER" id="PTHR22731">
    <property type="entry name" value="RIBONUCLEASES P/MRP PROTEIN SUBUNIT POP1"/>
    <property type="match status" value="1"/>
</dbReference>
<name>A0A120K1I9_9SACH</name>
<protein>
    <submittedName>
        <fullName evidence="8">HBR538Wp</fullName>
    </submittedName>
</protein>
<evidence type="ECO:0000256" key="4">
    <source>
        <dbReference type="SAM" id="MobiDB-lite"/>
    </source>
</evidence>
<dbReference type="EMBL" id="CP014242">
    <property type="protein sequence ID" value="AMD19439.1"/>
    <property type="molecule type" value="Genomic_DNA"/>
</dbReference>
<dbReference type="GO" id="GO:0005655">
    <property type="term" value="C:nucleolar ribonuclease P complex"/>
    <property type="evidence" value="ECO:0007669"/>
    <property type="project" value="InterPro"/>
</dbReference>
<reference evidence="8 9" key="1">
    <citation type="submission" date="2016-01" db="EMBL/GenBank/DDBJ databases">
        <title>Genome sequence of the yeast Holleya sinecauda.</title>
        <authorList>
            <person name="Dietrich F.S."/>
        </authorList>
    </citation>
    <scope>NUCLEOTIDE SEQUENCE [LARGE SCALE GENOMIC DNA]</scope>
    <source>
        <strain evidence="8 9">ATCC 58844</strain>
    </source>
</reference>
<evidence type="ECO:0000313" key="9">
    <source>
        <dbReference type="Proteomes" id="UP000243052"/>
    </source>
</evidence>
<feature type="domain" description="POPLD" evidence="6">
    <location>
        <begin position="523"/>
        <end position="629"/>
    </location>
</feature>
<keyword evidence="2" id="KW-0819">tRNA processing</keyword>
<evidence type="ECO:0000256" key="2">
    <source>
        <dbReference type="ARBA" id="ARBA00022694"/>
    </source>
</evidence>
<keyword evidence="9" id="KW-1185">Reference proteome</keyword>
<proteinExistence type="predicted"/>
<comment type="subcellular location">
    <subcellularLocation>
        <location evidence="1">Nucleus</location>
    </subcellularLocation>
</comment>
<dbReference type="InterPro" id="IPR012590">
    <property type="entry name" value="POPLD_dom"/>
</dbReference>
<evidence type="ECO:0000256" key="3">
    <source>
        <dbReference type="ARBA" id="ARBA00023242"/>
    </source>
</evidence>
<evidence type="ECO:0000313" key="8">
    <source>
        <dbReference type="EMBL" id="AMD19439.1"/>
    </source>
</evidence>
<sequence>MSGTKEPTKSQDLRRKRILNARAIKTEAANASPGEFVEGGSLLKVPEFISSRQFEIKQLQDSIHHSRKSSSIRSFQSLPRKLRRRKASHNVKRIPKRLRNRALREMKASNQTTTMGTRDVFRKRKHGLNARKLYRLKMAVNLLRLASRNTSMQLMLPEELKPEKCKLRTSIKSLRRQIKDAQKGKAVRKLNNRLGSYDNTGINKLAPKPIGRIKYMKRQRFFTWLPTHVWSAKRCHMIKRWGYQIPWSPTQKCFRLTHRLTGQAATSNGAMCADTSYFGTLVASSESKPRLDSFVKQLTGGRAVRDKYSKSQHLFEGLFYLAADTVPIGPGTLLWVGDNKIMIRLHPSIYKSVFDFAIQEELDVQDCRFSLASITITGAKSLQALSQIIRTPSETQSYKQFKSVYRVTDSSVFPDRTVFAFRTMDPRHLSSPKNLSTSSSVDYSTIIDLQQKYPREEIASVLSELCDPSSRENSYNNQQPLKDLARRRRKLLVNPKRTNLIPFDPKIDPQIPIFIVRQPKSMNWVILLPWYWMLPFWYQLNRVTFVYPMGIKQLHQQCYERGLPHFPDDYPFTATGYQENSVYKSISLKAAWERKPAGKRVNYEKITHLHAAQCPGYSGELGDWFSSDWRLLQVLQNGISYIGKDNLQMYNPNRTTQFDPATGLSDINHIRDLLELHSNAKNDSIDGNLPIVLYNKAISNYDASSAPEITSPPQLSILRNPLSVIAIVCTAVERGHFRDNARLYNIPQQDLDHWLEVAKGLYKSNGKRNHDLSHPLPGIQHLVGFITSGTYHLGKGASVGSGFIASDSASENNHNYILVRNVGTNTYRLAQWRQVFV</sequence>
<keyword evidence="3" id="KW-0539">Nucleus</keyword>
<dbReference type="InterPro" id="IPR055079">
    <property type="entry name" value="POP1_C"/>
</dbReference>
<feature type="domain" description="POP1 C-terminal" evidence="7">
    <location>
        <begin position="781"/>
        <end position="833"/>
    </location>
</feature>
<feature type="domain" description="Pop1 N-terminal" evidence="5">
    <location>
        <begin position="48"/>
        <end position="283"/>
    </location>
</feature>
<dbReference type="Pfam" id="PF08170">
    <property type="entry name" value="POPLD"/>
    <property type="match status" value="1"/>
</dbReference>
<organism evidence="8 9">
    <name type="scientific">Eremothecium sinecaudum</name>
    <dbReference type="NCBI Taxonomy" id="45286"/>
    <lineage>
        <taxon>Eukaryota</taxon>
        <taxon>Fungi</taxon>
        <taxon>Dikarya</taxon>
        <taxon>Ascomycota</taxon>
        <taxon>Saccharomycotina</taxon>
        <taxon>Saccharomycetes</taxon>
        <taxon>Saccharomycetales</taxon>
        <taxon>Saccharomycetaceae</taxon>
        <taxon>Eremothecium</taxon>
    </lineage>
</organism>
<dbReference type="GO" id="GO:0001682">
    <property type="term" value="P:tRNA 5'-leader removal"/>
    <property type="evidence" value="ECO:0007669"/>
    <property type="project" value="InterPro"/>
</dbReference>
<dbReference type="RefSeq" id="XP_017986435.1">
    <property type="nucleotide sequence ID" value="XM_018130946.1"/>
</dbReference>
<dbReference type="STRING" id="45286.A0A120K1I9"/>
<dbReference type="InterPro" id="IPR039182">
    <property type="entry name" value="Pop1"/>
</dbReference>
<accession>A0A120K1I9</accession>
<feature type="region of interest" description="Disordered" evidence="4">
    <location>
        <begin position="61"/>
        <end position="90"/>
    </location>
</feature>
<evidence type="ECO:0000259" key="5">
    <source>
        <dbReference type="Pfam" id="PF06978"/>
    </source>
</evidence>
<evidence type="ECO:0000259" key="6">
    <source>
        <dbReference type="Pfam" id="PF08170"/>
    </source>
</evidence>
<dbReference type="OrthoDB" id="442863at2759"/>
<dbReference type="GO" id="GO:0000172">
    <property type="term" value="C:ribonuclease MRP complex"/>
    <property type="evidence" value="ECO:0007669"/>
    <property type="project" value="InterPro"/>
</dbReference>
<dbReference type="Pfam" id="PF06978">
    <property type="entry name" value="POP1_N"/>
    <property type="match status" value="1"/>
</dbReference>
<dbReference type="PANTHER" id="PTHR22731:SF3">
    <property type="entry name" value="RIBONUCLEASES P_MRP PROTEIN SUBUNIT POP1"/>
    <property type="match status" value="1"/>
</dbReference>
<evidence type="ECO:0000259" key="7">
    <source>
        <dbReference type="Pfam" id="PF22770"/>
    </source>
</evidence>
<gene>
    <name evidence="8" type="ORF">AW171_hschr21269</name>
</gene>
<dbReference type="Proteomes" id="UP000243052">
    <property type="component" value="Chromosome ii"/>
</dbReference>
<dbReference type="GeneID" id="28721738"/>
<dbReference type="AlphaFoldDB" id="A0A120K1I9"/>
<dbReference type="InterPro" id="IPR009723">
    <property type="entry name" value="Pop1_N"/>
</dbReference>